<dbReference type="Proteomes" id="UP000600139">
    <property type="component" value="Unassembled WGS sequence"/>
</dbReference>
<dbReference type="EMBL" id="JAENIK010000005">
    <property type="protein sequence ID" value="MBK1815092.1"/>
    <property type="molecule type" value="Genomic_DNA"/>
</dbReference>
<name>A0A934V6J2_9BACT</name>
<gene>
    <name evidence="1" type="ORF">JIN84_05685</name>
</gene>
<dbReference type="RefSeq" id="WP_200350062.1">
    <property type="nucleotide sequence ID" value="NZ_BAABHZ010000005.1"/>
</dbReference>
<accession>A0A934V6J2</accession>
<organism evidence="1 2">
    <name type="scientific">Luteolibacter yonseiensis</name>
    <dbReference type="NCBI Taxonomy" id="1144680"/>
    <lineage>
        <taxon>Bacteria</taxon>
        <taxon>Pseudomonadati</taxon>
        <taxon>Verrucomicrobiota</taxon>
        <taxon>Verrucomicrobiia</taxon>
        <taxon>Verrucomicrobiales</taxon>
        <taxon>Verrucomicrobiaceae</taxon>
        <taxon>Luteolibacter</taxon>
    </lineage>
</organism>
<dbReference type="AlphaFoldDB" id="A0A934V6J2"/>
<sequence length="47" mass="5442">MLCRECESIWEGAAADLSMPDFRFEEYARSKGIEADWHKVECMNQSA</sequence>
<protein>
    <submittedName>
        <fullName evidence="1">Uncharacterized protein</fullName>
    </submittedName>
</protein>
<comment type="caution">
    <text evidence="1">The sequence shown here is derived from an EMBL/GenBank/DDBJ whole genome shotgun (WGS) entry which is preliminary data.</text>
</comment>
<keyword evidence="2" id="KW-1185">Reference proteome</keyword>
<evidence type="ECO:0000313" key="2">
    <source>
        <dbReference type="Proteomes" id="UP000600139"/>
    </source>
</evidence>
<reference evidence="1" key="1">
    <citation type="submission" date="2021-01" db="EMBL/GenBank/DDBJ databases">
        <title>Modified the classification status of verrucomicrobia.</title>
        <authorList>
            <person name="Feng X."/>
        </authorList>
    </citation>
    <scope>NUCLEOTIDE SEQUENCE</scope>
    <source>
        <strain evidence="1">JCM 18052</strain>
    </source>
</reference>
<evidence type="ECO:0000313" key="1">
    <source>
        <dbReference type="EMBL" id="MBK1815092.1"/>
    </source>
</evidence>
<proteinExistence type="predicted"/>